<dbReference type="InterPro" id="IPR001818">
    <property type="entry name" value="Pept_M10_metallopeptidase"/>
</dbReference>
<gene>
    <name evidence="7" type="ORF">IF188_15810</name>
</gene>
<dbReference type="Proteomes" id="UP000598426">
    <property type="component" value="Unassembled WGS sequence"/>
</dbReference>
<dbReference type="SUPFAM" id="SSF55486">
    <property type="entry name" value="Metalloproteases ('zincins'), catalytic domain"/>
    <property type="match status" value="1"/>
</dbReference>
<feature type="chain" id="PRO_5046186978" evidence="5">
    <location>
        <begin position="21"/>
        <end position="340"/>
    </location>
</feature>
<accession>A0ABR8NR85</accession>
<keyword evidence="5" id="KW-0732">Signal</keyword>
<keyword evidence="2" id="KW-0479">Metal-binding</keyword>
<evidence type="ECO:0000256" key="4">
    <source>
        <dbReference type="ARBA" id="ARBA00022833"/>
    </source>
</evidence>
<evidence type="ECO:0000256" key="5">
    <source>
        <dbReference type="SAM" id="SignalP"/>
    </source>
</evidence>
<organism evidence="7 8">
    <name type="scientific">Microbacterium helvum</name>
    <dbReference type="NCBI Taxonomy" id="2773713"/>
    <lineage>
        <taxon>Bacteria</taxon>
        <taxon>Bacillati</taxon>
        <taxon>Actinomycetota</taxon>
        <taxon>Actinomycetes</taxon>
        <taxon>Micrococcales</taxon>
        <taxon>Microbacteriaceae</taxon>
        <taxon>Microbacterium</taxon>
    </lineage>
</organism>
<comment type="caution">
    <text evidence="7">The sequence shown here is derived from an EMBL/GenBank/DDBJ whole genome shotgun (WGS) entry which is preliminary data.</text>
</comment>
<evidence type="ECO:0000256" key="3">
    <source>
        <dbReference type="ARBA" id="ARBA00022801"/>
    </source>
</evidence>
<dbReference type="InterPro" id="IPR024079">
    <property type="entry name" value="MetalloPept_cat_dom_sf"/>
</dbReference>
<keyword evidence="4" id="KW-0862">Zinc</keyword>
<evidence type="ECO:0000259" key="6">
    <source>
        <dbReference type="Pfam" id="PF00413"/>
    </source>
</evidence>
<keyword evidence="1" id="KW-0645">Protease</keyword>
<keyword evidence="3" id="KW-0378">Hydrolase</keyword>
<evidence type="ECO:0000313" key="7">
    <source>
        <dbReference type="EMBL" id="MBD3943159.1"/>
    </source>
</evidence>
<keyword evidence="7" id="KW-0482">Metalloprotease</keyword>
<dbReference type="PROSITE" id="PS51257">
    <property type="entry name" value="PROKAR_LIPOPROTEIN"/>
    <property type="match status" value="1"/>
</dbReference>
<name>A0ABR8NR85_9MICO</name>
<keyword evidence="8" id="KW-1185">Reference proteome</keyword>
<protein>
    <submittedName>
        <fullName evidence="7">Matrixin family metalloprotease</fullName>
    </submittedName>
</protein>
<dbReference type="Pfam" id="PF00413">
    <property type="entry name" value="Peptidase_M10"/>
    <property type="match status" value="1"/>
</dbReference>
<dbReference type="GO" id="GO:0008237">
    <property type="term" value="F:metallopeptidase activity"/>
    <property type="evidence" value="ECO:0007669"/>
    <property type="project" value="UniProtKB-KW"/>
</dbReference>
<reference evidence="7 8" key="1">
    <citation type="submission" date="2020-09" db="EMBL/GenBank/DDBJ databases">
        <title>Isolation and identification of active actinomycetes.</title>
        <authorList>
            <person name="Li X."/>
        </authorList>
    </citation>
    <scope>NUCLEOTIDE SEQUENCE [LARGE SCALE GENOMIC DNA]</scope>
    <source>
        <strain evidence="7 8">NEAU-LLC</strain>
    </source>
</reference>
<feature type="signal peptide" evidence="5">
    <location>
        <begin position="1"/>
        <end position="20"/>
    </location>
</feature>
<evidence type="ECO:0000313" key="8">
    <source>
        <dbReference type="Proteomes" id="UP000598426"/>
    </source>
</evidence>
<sequence>MRGLAAVAIAVSVSVGGAPALSLAGGQGPSITACASALPGSSVVHPADVQGLNAEACGLVGKTVVSNGVGAPIPEPGQSVVAVGVVTEGEAPWLQVAVDKGAQVLVSTTPAPLRYAKLLPDGGLRELTREEATLGALAYSRCSDWSYKLLSGHWRPGTLYLNSNERLPSGVSKSSFESLTVASLNTWKNGTNSCGLTRALNVPGSVSYGNWTYDANISSASGVNACTTADGLNVVDFGPLVGTTLGLTCTWYAAGVPVQADIRIDTSERTWVTTSTGCTGEKYDVRSVMTHELGHVLGLDHAAENGANDLTMSPQIANCSFSQRTLGAGDLTGIYVQHGA</sequence>
<evidence type="ECO:0000256" key="2">
    <source>
        <dbReference type="ARBA" id="ARBA00022723"/>
    </source>
</evidence>
<dbReference type="Gene3D" id="3.40.390.10">
    <property type="entry name" value="Collagenase (Catalytic Domain)"/>
    <property type="match status" value="1"/>
</dbReference>
<dbReference type="EMBL" id="JACXZS010000011">
    <property type="protein sequence ID" value="MBD3943159.1"/>
    <property type="molecule type" value="Genomic_DNA"/>
</dbReference>
<evidence type="ECO:0000256" key="1">
    <source>
        <dbReference type="ARBA" id="ARBA00022670"/>
    </source>
</evidence>
<proteinExistence type="predicted"/>
<feature type="domain" description="Peptidase M10 metallopeptidase" evidence="6">
    <location>
        <begin position="254"/>
        <end position="334"/>
    </location>
</feature>